<accession>A0A3L9M473</accession>
<evidence type="ECO:0000313" key="2">
    <source>
        <dbReference type="EMBL" id="RLZ07805.1"/>
    </source>
</evidence>
<protein>
    <submittedName>
        <fullName evidence="2">Uncharacterized protein</fullName>
    </submittedName>
</protein>
<dbReference type="Proteomes" id="UP000275348">
    <property type="component" value="Unassembled WGS sequence"/>
</dbReference>
<gene>
    <name evidence="2" type="ORF">EAH69_11105</name>
</gene>
<feature type="chain" id="PRO_5018048609" evidence="1">
    <location>
        <begin position="18"/>
        <end position="652"/>
    </location>
</feature>
<keyword evidence="1" id="KW-0732">Signal</keyword>
<comment type="caution">
    <text evidence="2">The sequence shown here is derived from an EMBL/GenBank/DDBJ whole genome shotgun (WGS) entry which is preliminary data.</text>
</comment>
<feature type="signal peptide" evidence="1">
    <location>
        <begin position="1"/>
        <end position="17"/>
    </location>
</feature>
<dbReference type="AlphaFoldDB" id="A0A3L9M473"/>
<keyword evidence="3" id="KW-1185">Reference proteome</keyword>
<dbReference type="RefSeq" id="WP_121935277.1">
    <property type="nucleotide sequence ID" value="NZ_RDOJ01000016.1"/>
</dbReference>
<organism evidence="2 3">
    <name type="scientific">Faecalibacter macacae</name>
    <dbReference type="NCBI Taxonomy" id="1859289"/>
    <lineage>
        <taxon>Bacteria</taxon>
        <taxon>Pseudomonadati</taxon>
        <taxon>Bacteroidota</taxon>
        <taxon>Flavobacteriia</taxon>
        <taxon>Flavobacteriales</taxon>
        <taxon>Weeksellaceae</taxon>
        <taxon>Faecalibacter</taxon>
    </lineage>
</organism>
<dbReference type="EMBL" id="RDOJ01000016">
    <property type="protein sequence ID" value="RLZ07805.1"/>
    <property type="molecule type" value="Genomic_DNA"/>
</dbReference>
<proteinExistence type="predicted"/>
<sequence>MIKHTLLLTLLAINVNAQVGINTQNPSVTLDVKASPTNISIIDGILAPKLTGEQLRAKNDVYGSDQHAAIVFVTEKDPNPQTKTINVLSPGFYYYNSSKEVWEGFSTKIPTPKFEKVVYTNVADPNTPNAPFSISPYYSVNLLTEVCTSPAAFWLPDPLLAANKNYVYIGQSECDTNGDNKEFSAWLYDGVKYIPYDSDNDNTAWYLTPVRSDAMGDKEASIWRPGFLGIGGKGNDSNTLTLYNYTNDRVPTGSYSATLLRSNMIHTKSGILNLYGTYNTISNNANNTSFNEFIGYHSELNNNVDIPVNTFRNLSLKTKNLKGVVADYQGIYNLLENTSTSTTGTARFLIGMTTEVNNFGKVNYGVQKGMVVVNTTSDETDTGHPTESMIGLEVINEMKSRKSGSVGMYRGVKSFFTNSGSVSSTSAVGLDSQMSFTGSGVTGAINGIFNTITNKSTGTTDMNQFNGVNTHMSHESTTSGLRYFRGNNTEMKISGKVAASPTIIGSRNVIDITTGSGHQGGDVKGYSVEINNSGTARISHVAGFEVVNRKTVGGEVADNYGVLVDSQVAAPSVVINNYGVRVKNVEGGSNNYSIHTGTGKVHFGDDVASAGTVKVGTSIASDVAPSAGMIRFKNGIFEGYDGTRWRQLQFAN</sequence>
<name>A0A3L9M473_9FLAO</name>
<reference evidence="2 3" key="1">
    <citation type="submission" date="2018-10" db="EMBL/GenBank/DDBJ databases">
        <authorList>
            <person name="Chen X."/>
        </authorList>
    </citation>
    <scope>NUCLEOTIDE SEQUENCE [LARGE SCALE GENOMIC DNA]</scope>
    <source>
        <strain evidence="2 3">YIM 102668</strain>
    </source>
</reference>
<evidence type="ECO:0000313" key="3">
    <source>
        <dbReference type="Proteomes" id="UP000275348"/>
    </source>
</evidence>
<dbReference type="OrthoDB" id="1242646at2"/>
<evidence type="ECO:0000256" key="1">
    <source>
        <dbReference type="SAM" id="SignalP"/>
    </source>
</evidence>